<reference evidence="6" key="1">
    <citation type="submission" date="2020-11" db="EMBL/GenBank/DDBJ databases">
        <authorList>
            <person name="Tran Van P."/>
        </authorList>
    </citation>
    <scope>NUCLEOTIDE SEQUENCE</scope>
</reference>
<dbReference type="EC" id="2.7.1.82" evidence="5"/>
<dbReference type="EMBL" id="OB663862">
    <property type="protein sequence ID" value="CAD7231775.1"/>
    <property type="molecule type" value="Genomic_DNA"/>
</dbReference>
<dbReference type="InterPro" id="IPR011009">
    <property type="entry name" value="Kinase-like_dom_sf"/>
</dbReference>
<evidence type="ECO:0000256" key="5">
    <source>
        <dbReference type="ARBA" id="ARBA00038874"/>
    </source>
</evidence>
<accession>A0A7R8ZRM6</accession>
<dbReference type="AlphaFoldDB" id="A0A7R8ZRM6"/>
<dbReference type="Gene3D" id="3.90.1200.10">
    <property type="match status" value="1"/>
</dbReference>
<dbReference type="Gene3D" id="3.30.200.20">
    <property type="entry name" value="Phosphorylase Kinase, domain 1"/>
    <property type="match status" value="1"/>
</dbReference>
<keyword evidence="2" id="KW-1208">Phospholipid metabolism</keyword>
<comment type="pathway">
    <text evidence="3">Phospholipid metabolism; phosphatidylethanolamine biosynthesis; phosphatidylethanolamine from ethanolamine: step 1/3.</text>
</comment>
<organism evidence="6">
    <name type="scientific">Cyprideis torosa</name>
    <dbReference type="NCBI Taxonomy" id="163714"/>
    <lineage>
        <taxon>Eukaryota</taxon>
        <taxon>Metazoa</taxon>
        <taxon>Ecdysozoa</taxon>
        <taxon>Arthropoda</taxon>
        <taxon>Crustacea</taxon>
        <taxon>Oligostraca</taxon>
        <taxon>Ostracoda</taxon>
        <taxon>Podocopa</taxon>
        <taxon>Podocopida</taxon>
        <taxon>Cytherocopina</taxon>
        <taxon>Cytheroidea</taxon>
        <taxon>Cytherideidae</taxon>
        <taxon>Cyprideis</taxon>
    </lineage>
</organism>
<dbReference type="SUPFAM" id="SSF56112">
    <property type="entry name" value="Protein kinase-like (PK-like)"/>
    <property type="match status" value="2"/>
</dbReference>
<protein>
    <recommendedName>
        <fullName evidence="5">ethanolamine kinase</fullName>
        <ecNumber evidence="5">2.7.1.82</ecNumber>
    </recommendedName>
</protein>
<dbReference type="GO" id="GO:0006646">
    <property type="term" value="P:phosphatidylethanolamine biosynthetic process"/>
    <property type="evidence" value="ECO:0007669"/>
    <property type="project" value="TreeGrafter"/>
</dbReference>
<dbReference type="OrthoDB" id="10267235at2759"/>
<dbReference type="PANTHER" id="PTHR22603">
    <property type="entry name" value="CHOLINE/ETHANOALAMINE KINASE"/>
    <property type="match status" value="1"/>
</dbReference>
<evidence type="ECO:0000256" key="3">
    <source>
        <dbReference type="ARBA" id="ARBA00037883"/>
    </source>
</evidence>
<evidence type="ECO:0000256" key="2">
    <source>
        <dbReference type="ARBA" id="ARBA00023264"/>
    </source>
</evidence>
<keyword evidence="1" id="KW-0443">Lipid metabolism</keyword>
<name>A0A7R8ZRM6_9CRUS</name>
<dbReference type="GO" id="GO:0004305">
    <property type="term" value="F:ethanolamine kinase activity"/>
    <property type="evidence" value="ECO:0007669"/>
    <property type="project" value="UniProtKB-EC"/>
</dbReference>
<proteinExistence type="inferred from homology"/>
<dbReference type="Pfam" id="PF01633">
    <property type="entry name" value="Choline_kinase"/>
    <property type="match status" value="2"/>
</dbReference>
<keyword evidence="1" id="KW-0444">Lipid biosynthesis</keyword>
<sequence>MTLGRRVPEGLNFGVALNVNNIASEAIPLIRRIRPQWNLSEIKHKQFTTGITNKLYGFYTNSDPKDTLLFRVYGEKTDLFIDREREKRNMMILCEAGEAPLYYGSFMNGLIYEFVPGQTLTTVSVRDPDKDWIRIYLQEYNGTSDVADQEVNELFRLVGKFTLLSHLFWAVWAVLQSNFSRIDFDFLGYATIRYKRYLDTKDHYLAL</sequence>
<dbReference type="PANTHER" id="PTHR22603:SF66">
    <property type="entry name" value="ETHANOLAMINE KINASE"/>
    <property type="match status" value="1"/>
</dbReference>
<dbReference type="GO" id="GO:0005737">
    <property type="term" value="C:cytoplasm"/>
    <property type="evidence" value="ECO:0007669"/>
    <property type="project" value="TreeGrafter"/>
</dbReference>
<keyword evidence="1" id="KW-0594">Phospholipid biosynthesis</keyword>
<evidence type="ECO:0000256" key="4">
    <source>
        <dbReference type="ARBA" id="ARBA00038211"/>
    </source>
</evidence>
<evidence type="ECO:0000313" key="6">
    <source>
        <dbReference type="EMBL" id="CAD7231775.1"/>
    </source>
</evidence>
<gene>
    <name evidence="6" type="ORF">CTOB1V02_LOCUS9618</name>
</gene>
<comment type="similarity">
    <text evidence="4">Belongs to the choline/ethanolamine kinase family.</text>
</comment>
<evidence type="ECO:0000256" key="1">
    <source>
        <dbReference type="ARBA" id="ARBA00023209"/>
    </source>
</evidence>